<sequence>MVIPPIQSFYQKASPASSAFSQTLLGTPRSNHADMSRAPLTETWKPQGSYARVNISELQPGRGKVRFMGRIVNLCPAKPDHQPRALSSLPSGFHFMVVKDDTGVVAIKLLGTQSDLINLHLGNLVTVWTGFVAEYSTAATIQVPFVSMIIPVHPGPASRSCIKFHQDGMNPEETGLCRIPLEYNTGSASSQMPGLISIRAFMKGTHTKGKHEDDILTNILVCVSSIGPRKTIKANNKPSTLELVEVHVCDETDHCVLKLWSDQIISARAWTAGQTILLITNPKLYPRAKGNENQGLGIALNSIVDVDPDFPDAHWLRRMAEAQRKRARAHTPFPVGVWDVEQAINGPNRVLYTLADVDERVREDASVVFTGKLNVLILGVSICESQRQNRLCCFEWPYSQKHCRCARYPWFSFCRSLLEHGGSFPQVSWATELLVIFVAFING</sequence>
<keyword evidence="2" id="KW-1185">Reference proteome</keyword>
<gene>
    <name evidence="1" type="ORF">QR685DRAFT_449317</name>
</gene>
<name>A0ABR3D3C8_NEUIN</name>
<organism evidence="1 2">
    <name type="scientific">Neurospora intermedia</name>
    <dbReference type="NCBI Taxonomy" id="5142"/>
    <lineage>
        <taxon>Eukaryota</taxon>
        <taxon>Fungi</taxon>
        <taxon>Dikarya</taxon>
        <taxon>Ascomycota</taxon>
        <taxon>Pezizomycotina</taxon>
        <taxon>Sordariomycetes</taxon>
        <taxon>Sordariomycetidae</taxon>
        <taxon>Sordariales</taxon>
        <taxon>Sordariaceae</taxon>
        <taxon>Neurospora</taxon>
    </lineage>
</organism>
<dbReference type="Proteomes" id="UP001451303">
    <property type="component" value="Unassembled WGS sequence"/>
</dbReference>
<dbReference type="CDD" id="cd04475">
    <property type="entry name" value="RPA1_DBD_B"/>
    <property type="match status" value="1"/>
</dbReference>
<dbReference type="EMBL" id="JAVLET010000010">
    <property type="protein sequence ID" value="KAL0467200.1"/>
    <property type="molecule type" value="Genomic_DNA"/>
</dbReference>
<dbReference type="SUPFAM" id="SSF50249">
    <property type="entry name" value="Nucleic acid-binding proteins"/>
    <property type="match status" value="2"/>
</dbReference>
<accession>A0ABR3D3C8</accession>
<protein>
    <recommendedName>
        <fullName evidence="3">Replication protein A OB domain-containing protein</fullName>
    </recommendedName>
</protein>
<evidence type="ECO:0000313" key="1">
    <source>
        <dbReference type="EMBL" id="KAL0467200.1"/>
    </source>
</evidence>
<dbReference type="InterPro" id="IPR012340">
    <property type="entry name" value="NA-bd_OB-fold"/>
</dbReference>
<dbReference type="Gene3D" id="2.40.50.140">
    <property type="entry name" value="Nucleic acid-binding proteins"/>
    <property type="match status" value="1"/>
</dbReference>
<dbReference type="PANTHER" id="PTHR21166">
    <property type="entry name" value="CELL DIVISION CONTROL PROTEIN 24 OB DOMAIN-CONTAINING PROTEIN-RELATED"/>
    <property type="match status" value="1"/>
</dbReference>
<dbReference type="PANTHER" id="PTHR21166:SF2">
    <property type="entry name" value="CELL DIVISION CONTROL PROTEIN 24 OB DOMAIN-CONTAINING PROTEIN-RELATED"/>
    <property type="match status" value="1"/>
</dbReference>
<dbReference type="InterPro" id="IPR052469">
    <property type="entry name" value="MEIOB"/>
</dbReference>
<comment type="caution">
    <text evidence="1">The sequence shown here is derived from an EMBL/GenBank/DDBJ whole genome shotgun (WGS) entry which is preliminary data.</text>
</comment>
<reference evidence="1 2" key="1">
    <citation type="submission" date="2023-09" db="EMBL/GenBank/DDBJ databases">
        <title>Multi-omics analysis of a traditional fermented food reveals byproduct-associated fungal strains for waste-to-food upcycling.</title>
        <authorList>
            <consortium name="Lawrence Berkeley National Laboratory"/>
            <person name="Rekdal V.M."/>
            <person name="Villalobos-Escobedo J.M."/>
            <person name="Rodriguez-Valeron N."/>
            <person name="Garcia M.O."/>
            <person name="Vasquez D.P."/>
            <person name="Damayanti I."/>
            <person name="Sorensen P.M."/>
            <person name="Baidoo E.E."/>
            <person name="De Carvalho A.C."/>
            <person name="Riley R."/>
            <person name="Lipzen A."/>
            <person name="He G."/>
            <person name="Yan M."/>
            <person name="Haridas S."/>
            <person name="Daum C."/>
            <person name="Yoshinaga Y."/>
            <person name="Ng V."/>
            <person name="Grigoriev I.V."/>
            <person name="Munk R."/>
            <person name="Nuraida L."/>
            <person name="Wijaya C.H."/>
            <person name="Morales P.-C."/>
            <person name="Keasling J.D."/>
        </authorList>
    </citation>
    <scope>NUCLEOTIDE SEQUENCE [LARGE SCALE GENOMIC DNA]</scope>
    <source>
        <strain evidence="1 2">FGSC 2613</strain>
    </source>
</reference>
<evidence type="ECO:0008006" key="3">
    <source>
        <dbReference type="Google" id="ProtNLM"/>
    </source>
</evidence>
<evidence type="ECO:0000313" key="2">
    <source>
        <dbReference type="Proteomes" id="UP001451303"/>
    </source>
</evidence>
<proteinExistence type="predicted"/>